<protein>
    <submittedName>
        <fullName evidence="1">Uncharacterized protein</fullName>
    </submittedName>
</protein>
<evidence type="ECO:0000313" key="1">
    <source>
        <dbReference type="EMBL" id="CED83699.1"/>
    </source>
</evidence>
<accession>A0A0F7SST3</accession>
<proteinExistence type="predicted"/>
<sequence>MQFLRNETAAYVLPLHLECKTMLDLGSQDVLTTVTIGDIRPGPHAGLALRHAIIPDPEIATLVIASFINKIST</sequence>
<dbReference type="EMBL" id="LN483157">
    <property type="protein sequence ID" value="CED83699.1"/>
    <property type="molecule type" value="Genomic_DNA"/>
</dbReference>
<dbReference type="AlphaFoldDB" id="A0A0F7SST3"/>
<name>A0A0F7SST3_PHARH</name>
<organism evidence="1">
    <name type="scientific">Phaffia rhodozyma</name>
    <name type="common">Yeast</name>
    <name type="synonym">Xanthophyllomyces dendrorhous</name>
    <dbReference type="NCBI Taxonomy" id="264483"/>
    <lineage>
        <taxon>Eukaryota</taxon>
        <taxon>Fungi</taxon>
        <taxon>Dikarya</taxon>
        <taxon>Basidiomycota</taxon>
        <taxon>Agaricomycotina</taxon>
        <taxon>Tremellomycetes</taxon>
        <taxon>Cystofilobasidiales</taxon>
        <taxon>Mrakiaceae</taxon>
        <taxon>Phaffia</taxon>
    </lineage>
</organism>
<reference evidence="1" key="1">
    <citation type="submission" date="2014-08" db="EMBL/GenBank/DDBJ databases">
        <authorList>
            <person name="Sharma Rahul"/>
            <person name="Thines Marco"/>
        </authorList>
    </citation>
    <scope>NUCLEOTIDE SEQUENCE</scope>
</reference>